<feature type="domain" description="Transposase IS200-like" evidence="1">
    <location>
        <begin position="3"/>
        <end position="122"/>
    </location>
</feature>
<dbReference type="SMART" id="SM01321">
    <property type="entry name" value="Y1_Tnp"/>
    <property type="match status" value="1"/>
</dbReference>
<sequence length="150" mass="17779">MSFIKITIHCVWSTQNRIPFLKSSEFRNELWDHIRENSKKKNIYIDTINGYDEHCHCLISLKSDQCIKDVLQLIKGESSRWINLRGGFTNSFASKFEWQDEYLAISVSESNLAIVREYIKNQERHHQKKSFEEEYKAFVEKLGFNQIRGG</sequence>
<name>A0A1G9WP06_9SPHI</name>
<evidence type="ECO:0000313" key="2">
    <source>
        <dbReference type="EMBL" id="SDM86179.1"/>
    </source>
</evidence>
<dbReference type="NCBIfam" id="NF033573">
    <property type="entry name" value="transpos_IS200"/>
    <property type="match status" value="1"/>
</dbReference>
<evidence type="ECO:0000259" key="1">
    <source>
        <dbReference type="SMART" id="SM01321"/>
    </source>
</evidence>
<dbReference type="GO" id="GO:0003677">
    <property type="term" value="F:DNA binding"/>
    <property type="evidence" value="ECO:0007669"/>
    <property type="project" value="InterPro"/>
</dbReference>
<proteinExistence type="predicted"/>
<reference evidence="3" key="1">
    <citation type="submission" date="2016-10" db="EMBL/GenBank/DDBJ databases">
        <authorList>
            <person name="Varghese N."/>
            <person name="Submissions S."/>
        </authorList>
    </citation>
    <scope>NUCLEOTIDE SEQUENCE [LARGE SCALE GENOMIC DNA]</scope>
    <source>
        <strain evidence="3">DSM 24536</strain>
    </source>
</reference>
<evidence type="ECO:0000313" key="3">
    <source>
        <dbReference type="Proteomes" id="UP000199226"/>
    </source>
</evidence>
<dbReference type="PANTHER" id="PTHR33360">
    <property type="entry name" value="TRANSPOSASE FOR INSERTION SEQUENCE ELEMENT IS200"/>
    <property type="match status" value="1"/>
</dbReference>
<accession>A0A1G9WP06</accession>
<dbReference type="RefSeq" id="WP_090706176.1">
    <property type="nucleotide sequence ID" value="NZ_FNHH01000026.1"/>
</dbReference>
<dbReference type="Pfam" id="PF01797">
    <property type="entry name" value="Y1_Tnp"/>
    <property type="match status" value="1"/>
</dbReference>
<organism evidence="2 3">
    <name type="scientific">Daejeonella rubra</name>
    <dbReference type="NCBI Taxonomy" id="990371"/>
    <lineage>
        <taxon>Bacteria</taxon>
        <taxon>Pseudomonadati</taxon>
        <taxon>Bacteroidota</taxon>
        <taxon>Sphingobacteriia</taxon>
        <taxon>Sphingobacteriales</taxon>
        <taxon>Sphingobacteriaceae</taxon>
        <taxon>Daejeonella</taxon>
    </lineage>
</organism>
<gene>
    <name evidence="2" type="ORF">SAMN05421813_12622</name>
</gene>
<dbReference type="OrthoDB" id="9797997at2"/>
<dbReference type="SUPFAM" id="SSF143422">
    <property type="entry name" value="Transposase IS200-like"/>
    <property type="match status" value="1"/>
</dbReference>
<dbReference type="AlphaFoldDB" id="A0A1G9WP06"/>
<dbReference type="Gene3D" id="3.30.70.1290">
    <property type="entry name" value="Transposase IS200-like"/>
    <property type="match status" value="1"/>
</dbReference>
<dbReference type="Proteomes" id="UP000199226">
    <property type="component" value="Unassembled WGS sequence"/>
</dbReference>
<keyword evidence="3" id="KW-1185">Reference proteome</keyword>
<protein>
    <submittedName>
        <fullName evidence="2">REP element-mobilizing transposase RayT</fullName>
    </submittedName>
</protein>
<dbReference type="InterPro" id="IPR002686">
    <property type="entry name" value="Transposase_17"/>
</dbReference>
<dbReference type="GO" id="GO:0004803">
    <property type="term" value="F:transposase activity"/>
    <property type="evidence" value="ECO:0007669"/>
    <property type="project" value="InterPro"/>
</dbReference>
<dbReference type="PANTHER" id="PTHR33360:SF2">
    <property type="entry name" value="TRANSPOSASE FOR INSERTION SEQUENCE ELEMENT IS200"/>
    <property type="match status" value="1"/>
</dbReference>
<dbReference type="EMBL" id="FNHH01000026">
    <property type="protein sequence ID" value="SDM86179.1"/>
    <property type="molecule type" value="Genomic_DNA"/>
</dbReference>
<dbReference type="GO" id="GO:0006313">
    <property type="term" value="P:DNA transposition"/>
    <property type="evidence" value="ECO:0007669"/>
    <property type="project" value="InterPro"/>
</dbReference>
<dbReference type="InterPro" id="IPR036515">
    <property type="entry name" value="Transposase_17_sf"/>
</dbReference>